<dbReference type="AlphaFoldDB" id="A0A502CHZ2"/>
<organism evidence="2 3">
    <name type="scientific">Rhodanobacter glycinis</name>
    <dbReference type="NCBI Taxonomy" id="582702"/>
    <lineage>
        <taxon>Bacteria</taxon>
        <taxon>Pseudomonadati</taxon>
        <taxon>Pseudomonadota</taxon>
        <taxon>Gammaproteobacteria</taxon>
        <taxon>Lysobacterales</taxon>
        <taxon>Rhodanobacteraceae</taxon>
        <taxon>Rhodanobacter</taxon>
    </lineage>
</organism>
<accession>A0A502CHZ2</accession>
<gene>
    <name evidence="2" type="ORF">EAH88_02150</name>
</gene>
<reference evidence="2 3" key="1">
    <citation type="journal article" date="2019" name="Environ. Microbiol.">
        <title>Species interactions and distinct microbial communities in high Arctic permafrost affected cryosols are associated with the CH4 and CO2 gas fluxes.</title>
        <authorList>
            <person name="Altshuler I."/>
            <person name="Hamel J."/>
            <person name="Turney S."/>
            <person name="Magnuson E."/>
            <person name="Levesque R."/>
            <person name="Greer C."/>
            <person name="Whyte L.G."/>
        </authorList>
    </citation>
    <scope>NUCLEOTIDE SEQUENCE [LARGE SCALE GENOMIC DNA]</scope>
    <source>
        <strain evidence="2 3">S13Y</strain>
    </source>
</reference>
<sequence length="206" mass="23043">MSKYYPPEDQAKQFHCIHCGVFAKQKWSVLCFGYRSVDASPITFCQCEHCNGLTYWHASRMIIPADAPVAPPHPDMPASVIEEYQEARSIFARSPRAAVALLRLAIQKLMPDLGEKGENINADIKALVAKGLPVQVQQAFDFCRVVGNNAVHPGEINLNDTPEMGQHLFNMINFIVEDRITRPKQIAELYAKLPEPARAAVEKRDA</sequence>
<dbReference type="RefSeq" id="WP_140648585.1">
    <property type="nucleotide sequence ID" value="NZ_RCZO01000001.1"/>
</dbReference>
<dbReference type="Pfam" id="PF13643">
    <property type="entry name" value="DUF4145"/>
    <property type="match status" value="1"/>
</dbReference>
<keyword evidence="3" id="KW-1185">Reference proteome</keyword>
<evidence type="ECO:0000313" key="3">
    <source>
        <dbReference type="Proteomes" id="UP000319486"/>
    </source>
</evidence>
<dbReference type="InterPro" id="IPR025285">
    <property type="entry name" value="DUF4145"/>
</dbReference>
<evidence type="ECO:0000313" key="2">
    <source>
        <dbReference type="EMBL" id="TPG11361.1"/>
    </source>
</evidence>
<protein>
    <submittedName>
        <fullName evidence="2">DUF4145 domain-containing protein</fullName>
    </submittedName>
</protein>
<feature type="domain" description="DUF4145" evidence="1">
    <location>
        <begin position="85"/>
        <end position="164"/>
    </location>
</feature>
<evidence type="ECO:0000259" key="1">
    <source>
        <dbReference type="Pfam" id="PF13643"/>
    </source>
</evidence>
<comment type="caution">
    <text evidence="2">The sequence shown here is derived from an EMBL/GenBank/DDBJ whole genome shotgun (WGS) entry which is preliminary data.</text>
</comment>
<name>A0A502CHZ2_9GAMM</name>
<dbReference type="Proteomes" id="UP000319486">
    <property type="component" value="Unassembled WGS sequence"/>
</dbReference>
<proteinExistence type="predicted"/>
<dbReference type="EMBL" id="RCZO01000001">
    <property type="protein sequence ID" value="TPG11361.1"/>
    <property type="molecule type" value="Genomic_DNA"/>
</dbReference>